<dbReference type="OMA" id="DPHAFRM"/>
<feature type="chain" id="PRO_5029473288" evidence="1">
    <location>
        <begin position="20"/>
        <end position="94"/>
    </location>
</feature>
<dbReference type="Proteomes" id="UP000025227">
    <property type="component" value="Unplaced"/>
</dbReference>
<feature type="signal peptide" evidence="1">
    <location>
        <begin position="1"/>
        <end position="19"/>
    </location>
</feature>
<organism evidence="2 3">
    <name type="scientific">Haemonchus contortus</name>
    <name type="common">Barber pole worm</name>
    <dbReference type="NCBI Taxonomy" id="6289"/>
    <lineage>
        <taxon>Eukaryota</taxon>
        <taxon>Metazoa</taxon>
        <taxon>Ecdysozoa</taxon>
        <taxon>Nematoda</taxon>
        <taxon>Chromadorea</taxon>
        <taxon>Rhabditida</taxon>
        <taxon>Rhabditina</taxon>
        <taxon>Rhabditomorpha</taxon>
        <taxon>Strongyloidea</taxon>
        <taxon>Trichostrongylidae</taxon>
        <taxon>Haemonchus</taxon>
    </lineage>
</organism>
<keyword evidence="2" id="KW-1185">Reference proteome</keyword>
<dbReference type="AlphaFoldDB" id="A0A7I4Z3B4"/>
<evidence type="ECO:0000256" key="1">
    <source>
        <dbReference type="SAM" id="SignalP"/>
    </source>
</evidence>
<sequence>MDNLRITILSLMIVVAVFTQEYEVFTEGKRAVMFPRTFGALFGKRLTGNRIGLNTFRMGSGIQKAYGINDWNEYIKDNDKRMDMKHYFVGLGRR</sequence>
<proteinExistence type="predicted"/>
<evidence type="ECO:0000313" key="2">
    <source>
        <dbReference type="Proteomes" id="UP000025227"/>
    </source>
</evidence>
<dbReference type="WBParaSite" id="HCON_00186665-00001">
    <property type="protein sequence ID" value="HCON_00186665-00001"/>
    <property type="gene ID" value="HCON_00186665"/>
</dbReference>
<accession>A0A7I4Z3B4</accession>
<name>A0A7I4Z3B4_HAECO</name>
<keyword evidence="1" id="KW-0732">Signal</keyword>
<evidence type="ECO:0000313" key="3">
    <source>
        <dbReference type="WBParaSite" id="HCON_00186665-00001"/>
    </source>
</evidence>
<dbReference type="OrthoDB" id="5789685at2759"/>
<protein>
    <submittedName>
        <fullName evidence="3">Uncharacterized protein</fullName>
    </submittedName>
</protein>
<reference evidence="3" key="1">
    <citation type="submission" date="2020-12" db="UniProtKB">
        <authorList>
            <consortium name="WormBaseParasite"/>
        </authorList>
    </citation>
    <scope>IDENTIFICATION</scope>
    <source>
        <strain evidence="3">MHco3</strain>
    </source>
</reference>